<protein>
    <recommendedName>
        <fullName evidence="3">Rap-GAP domain-containing protein</fullName>
    </recommendedName>
</protein>
<accession>A0AAW0WHR4</accession>
<organism evidence="4 5">
    <name type="scientific">Cherax quadricarinatus</name>
    <name type="common">Australian red claw crayfish</name>
    <dbReference type="NCBI Taxonomy" id="27406"/>
    <lineage>
        <taxon>Eukaryota</taxon>
        <taxon>Metazoa</taxon>
        <taxon>Ecdysozoa</taxon>
        <taxon>Arthropoda</taxon>
        <taxon>Crustacea</taxon>
        <taxon>Multicrustacea</taxon>
        <taxon>Malacostraca</taxon>
        <taxon>Eumalacostraca</taxon>
        <taxon>Eucarida</taxon>
        <taxon>Decapoda</taxon>
        <taxon>Pleocyemata</taxon>
        <taxon>Astacidea</taxon>
        <taxon>Parastacoidea</taxon>
        <taxon>Parastacidae</taxon>
        <taxon>Cherax</taxon>
    </lineage>
</organism>
<feature type="compositionally biased region" description="Polar residues" evidence="2">
    <location>
        <begin position="845"/>
        <end position="865"/>
    </location>
</feature>
<dbReference type="GO" id="GO:0032007">
    <property type="term" value="P:negative regulation of TOR signaling"/>
    <property type="evidence" value="ECO:0007669"/>
    <property type="project" value="TreeGrafter"/>
</dbReference>
<dbReference type="EMBL" id="JARKIK010000082">
    <property type="protein sequence ID" value="KAK8725699.1"/>
    <property type="molecule type" value="Genomic_DNA"/>
</dbReference>
<dbReference type="InterPro" id="IPR016024">
    <property type="entry name" value="ARM-type_fold"/>
</dbReference>
<feature type="compositionally biased region" description="Polar residues" evidence="2">
    <location>
        <begin position="1005"/>
        <end position="1014"/>
    </location>
</feature>
<dbReference type="GO" id="GO:0051726">
    <property type="term" value="P:regulation of cell cycle"/>
    <property type="evidence" value="ECO:0007669"/>
    <property type="project" value="TreeGrafter"/>
</dbReference>
<dbReference type="GO" id="GO:0005634">
    <property type="term" value="C:nucleus"/>
    <property type="evidence" value="ECO:0007669"/>
    <property type="project" value="InterPro"/>
</dbReference>
<evidence type="ECO:0000313" key="5">
    <source>
        <dbReference type="Proteomes" id="UP001445076"/>
    </source>
</evidence>
<dbReference type="InterPro" id="IPR027107">
    <property type="entry name" value="Tuberin/Ral-act_asu"/>
</dbReference>
<dbReference type="GO" id="GO:0033596">
    <property type="term" value="C:TSC1-TSC2 complex"/>
    <property type="evidence" value="ECO:0007669"/>
    <property type="project" value="TreeGrafter"/>
</dbReference>
<sequence length="1360" mass="150997">DHLAQGVVPYRPHWLANLGTLLNRYYCRDRRPGVRTKALAILADVYNINRHMYGTEMVRNVIAIQMVGIEAEQDVGVRTAAVNLLVHIAMTQNSVVVPDILTMLEKIVMAPYLRDGDCVQVIKESEAADIIAAVAGLIRIFKKKLWELPSSHAIQAYGILLACLEHHYRNQSVLHGVSRVRMKIFEMIFEMRASSKYQLGFPRNFDKSVQEEDDDSVTSLLPPFSPYIVVDHKHGQRLYEAQKEREQQQFDMYSPTGGRNDVTKEEEDAFRKENVAVPAGSPSASQVEVTHLSLTQAAMTVIVAMKKEKDWEVLRMILERVPQVLLNKALILSRDGNDIDYFAAALCALITEKSLGLPESLYNTPAKFTRTDFQSFVFPVLATLASYHMHMESVIQQKVIKCLELGVLSRCAGPFCVSALTLCVLEMRDSMIRLLREVMLNLSKITATVQNAHPILEFLSTLLHLPKVYASFVSDQYMSIFAIAIPYTNPFKFNHYIVSLAYHVIAMWFLKCRLPFRRAFVSFIAKNLSMILTNEEAANQRRNATANEQGRGGKGDADMIQYHNDLLETCIDLMSRYTYASCSPHYTRGPVAEMLVSGGQDQTWMVGNKIITITTSGCSQRPMRNGLCDKCSQLCTLENKTNTRTPVFTPGSTNVNRRRHRSELHRTISHEAKYKPQSKDDLHMRSVKRDSGDGLTPLIDQDTDVGWTGGGLNEPTDGEASVDHLVFGSSVGPGATPSSDNKKKEPHLCACWCPGWAEIYVRQPTGNVTWMMRLMNNVTVETGEELPLNILSNLIVPLTSIESSELAMSVFSHQEDEKNEELLGQHFEDSRPRAFSGASDKTQDSDLGSQRDSSGCSSGAPSHASSDLRINAADPGDDTRGSSPLTNTSTSGETPDDPRVPVQRCHSSPEMSEGVVAGGESSQQPFLDTVTKVPTSPSISPGLSETAPVTSTTRQAKSKPRFEFVTGGSSIGSTSPPPIQSARVRHTSAYQTKNSGSSSNISSNTGIVGTSNTDGVDDSSPRPMRRDRGHTISDMNPASRKMHGRAPASSRKRNASKEAKGGVTPSFVFLQLYYEGTFVVDKSSPLLLPTYQPEIQRAMRVLDLMRPQETHKIGVLYVGQNQTTEKEILRNSFGSLRYALFLQGLGSVLELSSVSQEEVFLGGLDTKGNDGQLVHVWHDDVMQVVFHVATLMPTKESDPNCNGKKRHIGNNYVTIVYNESGHPYNINTIKGQFNHTVVEIVPADHSTNSVGLLCRPELMEFVGGGGNPRLVSDTNLPILVRQLALHADLASTIWESLNRPPYKPYASNWLERLRKIRKIRQMVLEENEGHQNSYTMDFTDLTDPDRVKSGGDGYWHHILS</sequence>
<gene>
    <name evidence="4" type="ORF">OTU49_010698</name>
</gene>
<dbReference type="GO" id="GO:0030178">
    <property type="term" value="P:negative regulation of Wnt signaling pathway"/>
    <property type="evidence" value="ECO:0007669"/>
    <property type="project" value="TreeGrafter"/>
</dbReference>
<reference evidence="4 5" key="1">
    <citation type="journal article" date="2024" name="BMC Genomics">
        <title>Genome assembly of redclaw crayfish (Cherax quadricarinatus) provides insights into its immune adaptation and hypoxia tolerance.</title>
        <authorList>
            <person name="Liu Z."/>
            <person name="Zheng J."/>
            <person name="Li H."/>
            <person name="Fang K."/>
            <person name="Wang S."/>
            <person name="He J."/>
            <person name="Zhou D."/>
            <person name="Weng S."/>
            <person name="Chi M."/>
            <person name="Gu Z."/>
            <person name="He J."/>
            <person name="Li F."/>
            <person name="Wang M."/>
        </authorList>
    </citation>
    <scope>NUCLEOTIDE SEQUENCE [LARGE SCALE GENOMIC DNA]</scope>
    <source>
        <strain evidence="4">ZL_2023a</strain>
    </source>
</reference>
<dbReference type="GO" id="GO:0005096">
    <property type="term" value="F:GTPase activator activity"/>
    <property type="evidence" value="ECO:0007669"/>
    <property type="project" value="UniProtKB-KW"/>
</dbReference>
<feature type="domain" description="Rap-GAP" evidence="3">
    <location>
        <begin position="1099"/>
        <end position="1327"/>
    </location>
</feature>
<evidence type="ECO:0000256" key="2">
    <source>
        <dbReference type="SAM" id="MobiDB-lite"/>
    </source>
</evidence>
<dbReference type="InterPro" id="IPR018515">
    <property type="entry name" value="Tuberin-type_domain"/>
</dbReference>
<feature type="compositionally biased region" description="Basic residues" evidence="2">
    <location>
        <begin position="1040"/>
        <end position="1054"/>
    </location>
</feature>
<dbReference type="InterPro" id="IPR000331">
    <property type="entry name" value="Rap/Ran_GAP_dom"/>
</dbReference>
<dbReference type="Pfam" id="PF03542">
    <property type="entry name" value="Tuberin"/>
    <property type="match status" value="1"/>
</dbReference>
<dbReference type="FunFam" id="3.40.50.11210:FF:000001">
    <property type="entry name" value="Ral GTPase-activating protein subunit alpha-1 isoform 1"/>
    <property type="match status" value="1"/>
</dbReference>
<dbReference type="InterPro" id="IPR035974">
    <property type="entry name" value="Rap/Ran-GAP_sf"/>
</dbReference>
<dbReference type="PROSITE" id="PS50085">
    <property type="entry name" value="RAPGAP"/>
    <property type="match status" value="1"/>
</dbReference>
<keyword evidence="5" id="KW-1185">Reference proteome</keyword>
<comment type="caution">
    <text evidence="4">The sequence shown here is derived from an EMBL/GenBank/DDBJ whole genome shotgun (WGS) entry which is preliminary data.</text>
</comment>
<feature type="region of interest" description="Disordered" evidence="2">
    <location>
        <begin position="828"/>
        <end position="1059"/>
    </location>
</feature>
<feature type="compositionally biased region" description="Polar residues" evidence="2">
    <location>
        <begin position="881"/>
        <end position="893"/>
    </location>
</feature>
<dbReference type="GO" id="GO:0046627">
    <property type="term" value="P:negative regulation of insulin receptor signaling pathway"/>
    <property type="evidence" value="ECO:0007669"/>
    <property type="project" value="TreeGrafter"/>
</dbReference>
<name>A0AAW0WHR4_CHEQU</name>
<evidence type="ECO:0000259" key="3">
    <source>
        <dbReference type="PROSITE" id="PS50085"/>
    </source>
</evidence>
<dbReference type="Pfam" id="PF02145">
    <property type="entry name" value="Rap_GAP"/>
    <property type="match status" value="1"/>
</dbReference>
<dbReference type="SUPFAM" id="SSF48371">
    <property type="entry name" value="ARM repeat"/>
    <property type="match status" value="1"/>
</dbReference>
<dbReference type="GO" id="GO:0051056">
    <property type="term" value="P:regulation of small GTPase mediated signal transduction"/>
    <property type="evidence" value="ECO:0007669"/>
    <property type="project" value="InterPro"/>
</dbReference>
<feature type="compositionally biased region" description="Low complexity" evidence="2">
    <location>
        <begin position="994"/>
        <end position="1004"/>
    </location>
</feature>
<dbReference type="PANTHER" id="PTHR10063">
    <property type="entry name" value="TUBERIN"/>
    <property type="match status" value="1"/>
</dbReference>
<evidence type="ECO:0000256" key="1">
    <source>
        <dbReference type="ARBA" id="ARBA00022468"/>
    </source>
</evidence>
<dbReference type="Gene3D" id="3.40.50.11210">
    <property type="entry name" value="Rap/Ran-GAP"/>
    <property type="match status" value="1"/>
</dbReference>
<dbReference type="Proteomes" id="UP001445076">
    <property type="component" value="Unassembled WGS sequence"/>
</dbReference>
<keyword evidence="1" id="KW-0343">GTPase activation</keyword>
<dbReference type="GO" id="GO:0051898">
    <property type="term" value="P:negative regulation of phosphatidylinositol 3-kinase/protein kinase B signal transduction"/>
    <property type="evidence" value="ECO:0007669"/>
    <property type="project" value="TreeGrafter"/>
</dbReference>
<dbReference type="SUPFAM" id="SSF111347">
    <property type="entry name" value="Rap/Ran-GAP"/>
    <property type="match status" value="1"/>
</dbReference>
<dbReference type="PANTHER" id="PTHR10063:SF0">
    <property type="entry name" value="TUBERIN"/>
    <property type="match status" value="1"/>
</dbReference>
<proteinExistence type="predicted"/>
<feature type="compositionally biased region" description="Polar residues" evidence="2">
    <location>
        <begin position="920"/>
        <end position="955"/>
    </location>
</feature>
<evidence type="ECO:0000313" key="4">
    <source>
        <dbReference type="EMBL" id="KAK8725699.1"/>
    </source>
</evidence>
<feature type="non-terminal residue" evidence="4">
    <location>
        <position position="1"/>
    </location>
</feature>